<dbReference type="InterPro" id="IPR000182">
    <property type="entry name" value="GNAT_dom"/>
</dbReference>
<dbReference type="InterPro" id="IPR016181">
    <property type="entry name" value="Acyl_CoA_acyltransferase"/>
</dbReference>
<gene>
    <name evidence="4" type="ORF">RIF25_06505</name>
</gene>
<keyword evidence="1 4" id="KW-0808">Transferase</keyword>
<dbReference type="CDD" id="cd04301">
    <property type="entry name" value="NAT_SF"/>
    <property type="match status" value="1"/>
</dbReference>
<dbReference type="EC" id="2.3.1.-" evidence="4"/>
<dbReference type="AlphaFoldDB" id="A0AAE4JWS2"/>
<dbReference type="GO" id="GO:0016747">
    <property type="term" value="F:acyltransferase activity, transferring groups other than amino-acyl groups"/>
    <property type="evidence" value="ECO:0007669"/>
    <property type="project" value="InterPro"/>
</dbReference>
<name>A0AAE4JWS2_9CYAN</name>
<dbReference type="EMBL" id="JAVMIP010000004">
    <property type="protein sequence ID" value="MDS3860458.1"/>
    <property type="molecule type" value="Genomic_DNA"/>
</dbReference>
<comment type="caution">
    <text evidence="4">The sequence shown here is derived from an EMBL/GenBank/DDBJ whole genome shotgun (WGS) entry which is preliminary data.</text>
</comment>
<evidence type="ECO:0000256" key="2">
    <source>
        <dbReference type="ARBA" id="ARBA00023315"/>
    </source>
</evidence>
<reference evidence="5" key="1">
    <citation type="submission" date="2023-07" db="EMBL/GenBank/DDBJ databases">
        <authorList>
            <person name="Luz R."/>
            <person name="Cordeiro R."/>
            <person name="Fonseca A."/>
            <person name="Goncalves V."/>
        </authorList>
    </citation>
    <scope>NUCLEOTIDE SEQUENCE [LARGE SCALE GENOMIC DNA]</scope>
    <source>
        <strain evidence="5">BACA0444</strain>
    </source>
</reference>
<keyword evidence="5" id="KW-1185">Reference proteome</keyword>
<dbReference type="Gene3D" id="3.40.630.30">
    <property type="match status" value="1"/>
</dbReference>
<dbReference type="InterPro" id="IPR050832">
    <property type="entry name" value="Bact_Acetyltransf"/>
</dbReference>
<proteinExistence type="predicted"/>
<keyword evidence="2 4" id="KW-0012">Acyltransferase</keyword>
<protein>
    <submittedName>
        <fullName evidence="4">GNAT family N-acetyltransferase</fullName>
        <ecNumber evidence="4">2.3.1.-</ecNumber>
    </submittedName>
</protein>
<dbReference type="PANTHER" id="PTHR43877:SF2">
    <property type="entry name" value="AMINOALKYLPHOSPHONATE N-ACETYLTRANSFERASE-RELATED"/>
    <property type="match status" value="1"/>
</dbReference>
<evidence type="ECO:0000313" key="5">
    <source>
        <dbReference type="Proteomes" id="UP001268256"/>
    </source>
</evidence>
<dbReference type="SUPFAM" id="SSF55729">
    <property type="entry name" value="Acyl-CoA N-acyltransferases (Nat)"/>
    <property type="match status" value="1"/>
</dbReference>
<dbReference type="Pfam" id="PF00583">
    <property type="entry name" value="Acetyltransf_1"/>
    <property type="match status" value="1"/>
</dbReference>
<accession>A0AAE4JWS2</accession>
<evidence type="ECO:0000313" key="4">
    <source>
        <dbReference type="EMBL" id="MDS3860458.1"/>
    </source>
</evidence>
<dbReference type="Proteomes" id="UP001268256">
    <property type="component" value="Unassembled WGS sequence"/>
</dbReference>
<organism evidence="4 5">
    <name type="scientific">Pseudocalidococcus azoricus BACA0444</name>
    <dbReference type="NCBI Taxonomy" id="2918990"/>
    <lineage>
        <taxon>Bacteria</taxon>
        <taxon>Bacillati</taxon>
        <taxon>Cyanobacteriota</taxon>
        <taxon>Cyanophyceae</taxon>
        <taxon>Acaryochloridales</taxon>
        <taxon>Thermosynechococcaceae</taxon>
        <taxon>Pseudocalidococcus</taxon>
        <taxon>Pseudocalidococcus azoricus</taxon>
    </lineage>
</organism>
<feature type="domain" description="N-acetyltransferase" evidence="3">
    <location>
        <begin position="10"/>
        <end position="179"/>
    </location>
</feature>
<dbReference type="PROSITE" id="PS51186">
    <property type="entry name" value="GNAT"/>
    <property type="match status" value="1"/>
</dbReference>
<dbReference type="PANTHER" id="PTHR43877">
    <property type="entry name" value="AMINOALKYLPHOSPHONATE N-ACETYLTRANSFERASE-RELATED-RELATED"/>
    <property type="match status" value="1"/>
</dbReference>
<dbReference type="RefSeq" id="WP_322877733.1">
    <property type="nucleotide sequence ID" value="NZ_JAVMIP010000004.1"/>
</dbReference>
<sequence>MSASLLPRSLEFRPAQANELEAAAALICQSFYALDTPLLLIAPLIQWGIWQDLNQRQRHGKQGYGCFIATHPQAANLLGVVEVELRLLEPNLPYKKGIPRPYLSNLAVHPDYRRQGIGQQLIQTVEAWLIQHQHPEVYLHVLASNTIAQGLYQQLGYQLRATDAHWLFPTRLLLSKTLSSLA</sequence>
<evidence type="ECO:0000256" key="1">
    <source>
        <dbReference type="ARBA" id="ARBA00022679"/>
    </source>
</evidence>
<evidence type="ECO:0000259" key="3">
    <source>
        <dbReference type="PROSITE" id="PS51186"/>
    </source>
</evidence>